<sequence length="374" mass="43787">MPDDPDTSQSAPPDVQEDLLPYEIFWRDQQQWLKTRGYMLRPRYAPDWAPSWTVSGKPRFSCEDGQSSEYSQLMDAVRISDGVIVALKRISNVYEPEEREFGVLFSSEPFRDDPQNHCVPIYEVLDVPADDEIQIIVMPFLRIWDDPPFDTFGEVVSFIQQSVEGLYFMHKNLIVHRDCTWRNIMLDPSALYPDSFHPIRTRRRRNFKGDAKHYTRTQRPVKYYLIDFGLTRRYKAEDIPPTEEIVQGGDRSAPEHQPAALEQNPTKRCNPFPTDVYYLGNVIRKQLIEPNIGFEFLQPLVLDMVHEKPDERPSMEEVFNRFAEIRKTLATSKLRSRVVPRKEGTIEGFFRSLSHWYRRVGYIVQRTPAVPLPS</sequence>
<keyword evidence="4" id="KW-1185">Reference proteome</keyword>
<feature type="region of interest" description="Disordered" evidence="1">
    <location>
        <begin position="245"/>
        <end position="267"/>
    </location>
</feature>
<dbReference type="SUPFAM" id="SSF56112">
    <property type="entry name" value="Protein kinase-like (PK-like)"/>
    <property type="match status" value="1"/>
</dbReference>
<dbReference type="GO" id="GO:0004672">
    <property type="term" value="F:protein kinase activity"/>
    <property type="evidence" value="ECO:0007669"/>
    <property type="project" value="InterPro"/>
</dbReference>
<dbReference type="Gene3D" id="1.10.510.10">
    <property type="entry name" value="Transferase(Phosphotransferase) domain 1"/>
    <property type="match status" value="1"/>
</dbReference>
<dbReference type="SMART" id="SM00220">
    <property type="entry name" value="S_TKc"/>
    <property type="match status" value="1"/>
</dbReference>
<gene>
    <name evidence="3" type="ORF">NEOLEDRAFT_1128691</name>
</gene>
<dbReference type="Proteomes" id="UP000076761">
    <property type="component" value="Unassembled WGS sequence"/>
</dbReference>
<evidence type="ECO:0000259" key="2">
    <source>
        <dbReference type="PROSITE" id="PS50011"/>
    </source>
</evidence>
<dbReference type="EMBL" id="KV425555">
    <property type="protein sequence ID" value="KZT29119.1"/>
    <property type="molecule type" value="Genomic_DNA"/>
</dbReference>
<proteinExistence type="predicted"/>
<evidence type="ECO:0000313" key="3">
    <source>
        <dbReference type="EMBL" id="KZT29119.1"/>
    </source>
</evidence>
<dbReference type="InterPro" id="IPR011009">
    <property type="entry name" value="Kinase-like_dom_sf"/>
</dbReference>
<evidence type="ECO:0000313" key="4">
    <source>
        <dbReference type="Proteomes" id="UP000076761"/>
    </source>
</evidence>
<dbReference type="AlphaFoldDB" id="A0A165V3W1"/>
<protein>
    <recommendedName>
        <fullName evidence="2">Protein kinase domain-containing protein</fullName>
    </recommendedName>
</protein>
<organism evidence="3 4">
    <name type="scientific">Neolentinus lepideus HHB14362 ss-1</name>
    <dbReference type="NCBI Taxonomy" id="1314782"/>
    <lineage>
        <taxon>Eukaryota</taxon>
        <taxon>Fungi</taxon>
        <taxon>Dikarya</taxon>
        <taxon>Basidiomycota</taxon>
        <taxon>Agaricomycotina</taxon>
        <taxon>Agaricomycetes</taxon>
        <taxon>Gloeophyllales</taxon>
        <taxon>Gloeophyllaceae</taxon>
        <taxon>Neolentinus</taxon>
    </lineage>
</organism>
<dbReference type="OrthoDB" id="5987198at2759"/>
<dbReference type="STRING" id="1314782.A0A165V3W1"/>
<evidence type="ECO:0000256" key="1">
    <source>
        <dbReference type="SAM" id="MobiDB-lite"/>
    </source>
</evidence>
<dbReference type="InterPro" id="IPR000719">
    <property type="entry name" value="Prot_kinase_dom"/>
</dbReference>
<dbReference type="InParanoid" id="A0A165V3W1"/>
<name>A0A165V3W1_9AGAM</name>
<dbReference type="PROSITE" id="PS50011">
    <property type="entry name" value="PROTEIN_KINASE_DOM"/>
    <property type="match status" value="1"/>
</dbReference>
<feature type="domain" description="Protein kinase" evidence="2">
    <location>
        <begin position="59"/>
        <end position="374"/>
    </location>
</feature>
<reference evidence="3 4" key="1">
    <citation type="journal article" date="2016" name="Mol. Biol. Evol.">
        <title>Comparative Genomics of Early-Diverging Mushroom-Forming Fungi Provides Insights into the Origins of Lignocellulose Decay Capabilities.</title>
        <authorList>
            <person name="Nagy L.G."/>
            <person name="Riley R."/>
            <person name="Tritt A."/>
            <person name="Adam C."/>
            <person name="Daum C."/>
            <person name="Floudas D."/>
            <person name="Sun H."/>
            <person name="Yadav J.S."/>
            <person name="Pangilinan J."/>
            <person name="Larsson K.H."/>
            <person name="Matsuura K."/>
            <person name="Barry K."/>
            <person name="Labutti K."/>
            <person name="Kuo R."/>
            <person name="Ohm R.A."/>
            <person name="Bhattacharya S.S."/>
            <person name="Shirouzu T."/>
            <person name="Yoshinaga Y."/>
            <person name="Martin F.M."/>
            <person name="Grigoriev I.V."/>
            <person name="Hibbett D.S."/>
        </authorList>
    </citation>
    <scope>NUCLEOTIDE SEQUENCE [LARGE SCALE GENOMIC DNA]</scope>
    <source>
        <strain evidence="3 4">HHB14362 ss-1</strain>
    </source>
</reference>
<accession>A0A165V3W1</accession>
<dbReference type="GO" id="GO:0005524">
    <property type="term" value="F:ATP binding"/>
    <property type="evidence" value="ECO:0007669"/>
    <property type="project" value="InterPro"/>
</dbReference>